<accession>A0A2M7W318</accession>
<comment type="caution">
    <text evidence="1">The sequence shown here is derived from an EMBL/GenBank/DDBJ whole genome shotgun (WGS) entry which is preliminary data.</text>
</comment>
<dbReference type="AlphaFoldDB" id="A0A2M7W318"/>
<reference evidence="2" key="1">
    <citation type="submission" date="2017-09" db="EMBL/GenBank/DDBJ databases">
        <title>Depth-based differentiation of microbial function through sediment-hosted aquifers and enrichment of novel symbionts in the deep terrestrial subsurface.</title>
        <authorList>
            <person name="Probst A.J."/>
            <person name="Ladd B."/>
            <person name="Jarett J.K."/>
            <person name="Geller-Mcgrath D.E."/>
            <person name="Sieber C.M.K."/>
            <person name="Emerson J.B."/>
            <person name="Anantharaman K."/>
            <person name="Thomas B.C."/>
            <person name="Malmstrom R."/>
            <person name="Stieglmeier M."/>
            <person name="Klingl A."/>
            <person name="Woyke T."/>
            <person name="Ryan C.M."/>
            <person name="Banfield J.F."/>
        </authorList>
    </citation>
    <scope>NUCLEOTIDE SEQUENCE [LARGE SCALE GENOMIC DNA]</scope>
</reference>
<name>A0A2M7W318_9BACT</name>
<dbReference type="Proteomes" id="UP000228952">
    <property type="component" value="Unassembled WGS sequence"/>
</dbReference>
<gene>
    <name evidence="1" type="ORF">COX64_00580</name>
</gene>
<evidence type="ECO:0000313" key="2">
    <source>
        <dbReference type="Proteomes" id="UP000228952"/>
    </source>
</evidence>
<evidence type="ECO:0000313" key="1">
    <source>
        <dbReference type="EMBL" id="PJA15626.1"/>
    </source>
</evidence>
<proteinExistence type="predicted"/>
<dbReference type="EMBL" id="PFQB01000011">
    <property type="protein sequence ID" value="PJA15626.1"/>
    <property type="molecule type" value="Genomic_DNA"/>
</dbReference>
<sequence>MFIGTNPRQSEYPPAIANIRNFRADLTDALTIIAPSPDVEVTKSPAHAQDWIKRTLSLGTP</sequence>
<organism evidence="1 2">
    <name type="scientific">Candidatus Dojkabacteria bacterium CG_4_10_14_0_2_um_filter_Dojkabacteria_WS6_41_15</name>
    <dbReference type="NCBI Taxonomy" id="2014249"/>
    <lineage>
        <taxon>Bacteria</taxon>
        <taxon>Candidatus Dojkabacteria</taxon>
    </lineage>
</organism>
<protein>
    <submittedName>
        <fullName evidence="1">Uncharacterized protein</fullName>
    </submittedName>
</protein>